<protein>
    <recommendedName>
        <fullName evidence="3">Protein kinase domain-containing protein</fullName>
    </recommendedName>
</protein>
<evidence type="ECO:0000313" key="1">
    <source>
        <dbReference type="EMBL" id="KUJ21307.1"/>
    </source>
</evidence>
<gene>
    <name evidence="1" type="ORF">LY89DRAFT_730091</name>
</gene>
<dbReference type="SUPFAM" id="SSF56112">
    <property type="entry name" value="Protein kinase-like (PK-like)"/>
    <property type="match status" value="1"/>
</dbReference>
<accession>A0A194XNI0</accession>
<organism evidence="1 2">
    <name type="scientific">Mollisia scopiformis</name>
    <name type="common">Conifer needle endophyte fungus</name>
    <name type="synonym">Phialocephala scopiformis</name>
    <dbReference type="NCBI Taxonomy" id="149040"/>
    <lineage>
        <taxon>Eukaryota</taxon>
        <taxon>Fungi</taxon>
        <taxon>Dikarya</taxon>
        <taxon>Ascomycota</taxon>
        <taxon>Pezizomycotina</taxon>
        <taxon>Leotiomycetes</taxon>
        <taxon>Helotiales</taxon>
        <taxon>Mollisiaceae</taxon>
        <taxon>Mollisia</taxon>
    </lineage>
</organism>
<name>A0A194XNI0_MOLSC</name>
<dbReference type="GeneID" id="28829165"/>
<dbReference type="OrthoDB" id="10252171at2759"/>
<reference evidence="1 2" key="1">
    <citation type="submission" date="2015-10" db="EMBL/GenBank/DDBJ databases">
        <title>Full genome of DAOMC 229536 Phialocephala scopiformis, a fungal endophyte of spruce producing the potent anti-insectan compound rugulosin.</title>
        <authorList>
            <consortium name="DOE Joint Genome Institute"/>
            <person name="Walker A.K."/>
            <person name="Frasz S.L."/>
            <person name="Seifert K.A."/>
            <person name="Miller J.D."/>
            <person name="Mondo S.J."/>
            <person name="Labutti K."/>
            <person name="Lipzen A."/>
            <person name="Dockter R."/>
            <person name="Kennedy M."/>
            <person name="Grigoriev I.V."/>
            <person name="Spatafora J.W."/>
        </authorList>
    </citation>
    <scope>NUCLEOTIDE SEQUENCE [LARGE SCALE GENOMIC DNA]</scope>
    <source>
        <strain evidence="1 2">CBS 120377</strain>
    </source>
</reference>
<evidence type="ECO:0000313" key="2">
    <source>
        <dbReference type="Proteomes" id="UP000070700"/>
    </source>
</evidence>
<dbReference type="AlphaFoldDB" id="A0A194XNI0"/>
<dbReference type="InterPro" id="IPR011009">
    <property type="entry name" value="Kinase-like_dom_sf"/>
</dbReference>
<evidence type="ECO:0008006" key="3">
    <source>
        <dbReference type="Google" id="ProtNLM"/>
    </source>
</evidence>
<dbReference type="Gene3D" id="3.30.200.20">
    <property type="entry name" value="Phosphorylase Kinase, domain 1"/>
    <property type="match status" value="1"/>
</dbReference>
<dbReference type="EMBL" id="KQ947408">
    <property type="protein sequence ID" value="KUJ21307.1"/>
    <property type="molecule type" value="Genomic_DNA"/>
</dbReference>
<dbReference type="KEGG" id="psco:LY89DRAFT_730091"/>
<proteinExistence type="predicted"/>
<dbReference type="InParanoid" id="A0A194XNI0"/>
<keyword evidence="2" id="KW-1185">Reference proteome</keyword>
<sequence>MADRVSDLIVDSKLDVEVHADYTIHKIFHSDPTIGRRRIKIDERWQKSRELGRGAVGVVWLESCSAGPHMGQLRAVKEIRSGGRDAYTKYLRELEAIAKFS</sequence>
<dbReference type="RefSeq" id="XP_018075662.1">
    <property type="nucleotide sequence ID" value="XM_018219439.1"/>
</dbReference>
<dbReference type="Proteomes" id="UP000070700">
    <property type="component" value="Unassembled WGS sequence"/>
</dbReference>